<keyword evidence="2" id="KW-0067">ATP-binding</keyword>
<keyword evidence="2" id="KW-0547">Nucleotide-binding</keyword>
<dbReference type="GO" id="GO:0005524">
    <property type="term" value="F:ATP binding"/>
    <property type="evidence" value="ECO:0007669"/>
    <property type="project" value="UniProtKB-KW"/>
</dbReference>
<protein>
    <recommendedName>
        <fullName evidence="3">Fido domain-containing protein</fullName>
    </recommendedName>
</protein>
<feature type="binding site" evidence="2">
    <location>
        <begin position="192"/>
        <end position="199"/>
    </location>
    <ligand>
        <name>ATP</name>
        <dbReference type="ChEBI" id="CHEBI:30616"/>
    </ligand>
</feature>
<evidence type="ECO:0000313" key="4">
    <source>
        <dbReference type="EMBL" id="MVT10557.1"/>
    </source>
</evidence>
<gene>
    <name evidence="4" type="ORF">GO493_19955</name>
</gene>
<dbReference type="SUPFAM" id="SSF140931">
    <property type="entry name" value="Fic-like"/>
    <property type="match status" value="1"/>
</dbReference>
<dbReference type="PANTHER" id="PTHR13504">
    <property type="entry name" value="FIDO DOMAIN-CONTAINING PROTEIN DDB_G0283145"/>
    <property type="match status" value="1"/>
</dbReference>
<name>A0A7K1U854_9BACT</name>
<dbReference type="EMBL" id="WRXN01000009">
    <property type="protein sequence ID" value="MVT10557.1"/>
    <property type="molecule type" value="Genomic_DNA"/>
</dbReference>
<sequence length="265" mass="30832">MSSYQLQIIDESLLQQFKDKVDAKALATTFSALEDAELSNGNFSFYTSVASVYSSKIEGEPVELDSYIKHKRFGIEFQPDYTRKIDDLYLAYQFAKDHVPTKENISKVHSILAKHILSSNWQGRFRNQNMYVTTEDGRIEYVAASPFIVNAEMEKLYGDMAFLMKQNLDIQEIFYFSSMIHLVFVKIHPWNDGNGRSARLLEKWFLAQQLGPKAWFVQSEKYYYMHHQEYYSNIRLLGLEYDILNYSAAIPFLLMLSKAVLEPGE</sequence>
<feature type="domain" description="Fido" evidence="3">
    <location>
        <begin position="100"/>
        <end position="255"/>
    </location>
</feature>
<reference evidence="4 5" key="1">
    <citation type="submission" date="2019-12" db="EMBL/GenBank/DDBJ databases">
        <title>Chitinophaga sp. strain ysch24 (GDMCC 1.1355), whole genome shotgun sequence.</title>
        <authorList>
            <person name="Zhang X."/>
        </authorList>
    </citation>
    <scope>NUCLEOTIDE SEQUENCE [LARGE SCALE GENOMIC DNA]</scope>
    <source>
        <strain evidence="5">ysch24</strain>
    </source>
</reference>
<evidence type="ECO:0000256" key="1">
    <source>
        <dbReference type="PIRSR" id="PIRSR640198-1"/>
    </source>
</evidence>
<dbReference type="Pfam" id="PF02661">
    <property type="entry name" value="Fic"/>
    <property type="match status" value="1"/>
</dbReference>
<dbReference type="InterPro" id="IPR003812">
    <property type="entry name" value="Fido"/>
</dbReference>
<dbReference type="Gene3D" id="1.10.3290.10">
    <property type="entry name" value="Fido-like domain"/>
    <property type="match status" value="1"/>
</dbReference>
<dbReference type="InterPro" id="IPR040198">
    <property type="entry name" value="Fido_containing"/>
</dbReference>
<evidence type="ECO:0000313" key="5">
    <source>
        <dbReference type="Proteomes" id="UP000461730"/>
    </source>
</evidence>
<organism evidence="4 5">
    <name type="scientific">Chitinophaga tropicalis</name>
    <dbReference type="NCBI Taxonomy" id="2683588"/>
    <lineage>
        <taxon>Bacteria</taxon>
        <taxon>Pseudomonadati</taxon>
        <taxon>Bacteroidota</taxon>
        <taxon>Chitinophagia</taxon>
        <taxon>Chitinophagales</taxon>
        <taxon>Chitinophagaceae</taxon>
        <taxon>Chitinophaga</taxon>
    </lineage>
</organism>
<evidence type="ECO:0000259" key="3">
    <source>
        <dbReference type="PROSITE" id="PS51459"/>
    </source>
</evidence>
<dbReference type="PANTHER" id="PTHR13504:SF38">
    <property type="entry name" value="FIDO DOMAIN-CONTAINING PROTEIN"/>
    <property type="match status" value="1"/>
</dbReference>
<proteinExistence type="predicted"/>
<comment type="caution">
    <text evidence="4">The sequence shown here is derived from an EMBL/GenBank/DDBJ whole genome shotgun (WGS) entry which is preliminary data.</text>
</comment>
<feature type="active site" evidence="1">
    <location>
        <position position="188"/>
    </location>
</feature>
<dbReference type="PROSITE" id="PS51459">
    <property type="entry name" value="FIDO"/>
    <property type="match status" value="1"/>
</dbReference>
<dbReference type="InterPro" id="IPR036597">
    <property type="entry name" value="Fido-like_dom_sf"/>
</dbReference>
<dbReference type="RefSeq" id="WP_157307999.1">
    <property type="nucleotide sequence ID" value="NZ_WRXN01000009.1"/>
</dbReference>
<accession>A0A7K1U854</accession>
<keyword evidence="5" id="KW-1185">Reference proteome</keyword>
<dbReference type="Proteomes" id="UP000461730">
    <property type="component" value="Unassembled WGS sequence"/>
</dbReference>
<evidence type="ECO:0000256" key="2">
    <source>
        <dbReference type="PIRSR" id="PIRSR640198-2"/>
    </source>
</evidence>
<dbReference type="AlphaFoldDB" id="A0A7K1U854"/>